<reference evidence="1 2" key="2">
    <citation type="journal article" date="2022" name="Mol. Ecol. Resour.">
        <title>The genomes of chicory, endive, great burdock and yacon provide insights into Asteraceae paleo-polyploidization history and plant inulin production.</title>
        <authorList>
            <person name="Fan W."/>
            <person name="Wang S."/>
            <person name="Wang H."/>
            <person name="Wang A."/>
            <person name="Jiang F."/>
            <person name="Liu H."/>
            <person name="Zhao H."/>
            <person name="Xu D."/>
            <person name="Zhang Y."/>
        </authorList>
    </citation>
    <scope>NUCLEOTIDE SEQUENCE [LARGE SCALE GENOMIC DNA]</scope>
    <source>
        <strain evidence="2">cv. Yunnan</strain>
        <tissue evidence="1">Leaves</tissue>
    </source>
</reference>
<name>A0ACB9DAN3_9ASTR</name>
<dbReference type="EMBL" id="CM042037">
    <property type="protein sequence ID" value="KAI3743654.1"/>
    <property type="molecule type" value="Genomic_DNA"/>
</dbReference>
<accession>A0ACB9DAN3</accession>
<protein>
    <submittedName>
        <fullName evidence="1">Uncharacterized protein</fullName>
    </submittedName>
</protein>
<reference evidence="2" key="1">
    <citation type="journal article" date="2022" name="Mol. Ecol. Resour.">
        <title>The genomes of chicory, endive, great burdock and yacon provide insights into Asteraceae palaeo-polyploidization history and plant inulin production.</title>
        <authorList>
            <person name="Fan W."/>
            <person name="Wang S."/>
            <person name="Wang H."/>
            <person name="Wang A."/>
            <person name="Jiang F."/>
            <person name="Liu H."/>
            <person name="Zhao H."/>
            <person name="Xu D."/>
            <person name="Zhang Y."/>
        </authorList>
    </citation>
    <scope>NUCLEOTIDE SEQUENCE [LARGE SCALE GENOMIC DNA]</scope>
    <source>
        <strain evidence="2">cv. Yunnan</strain>
    </source>
</reference>
<organism evidence="1 2">
    <name type="scientific">Smallanthus sonchifolius</name>
    <dbReference type="NCBI Taxonomy" id="185202"/>
    <lineage>
        <taxon>Eukaryota</taxon>
        <taxon>Viridiplantae</taxon>
        <taxon>Streptophyta</taxon>
        <taxon>Embryophyta</taxon>
        <taxon>Tracheophyta</taxon>
        <taxon>Spermatophyta</taxon>
        <taxon>Magnoliopsida</taxon>
        <taxon>eudicotyledons</taxon>
        <taxon>Gunneridae</taxon>
        <taxon>Pentapetalae</taxon>
        <taxon>asterids</taxon>
        <taxon>campanulids</taxon>
        <taxon>Asterales</taxon>
        <taxon>Asteraceae</taxon>
        <taxon>Asteroideae</taxon>
        <taxon>Heliantheae alliance</taxon>
        <taxon>Millerieae</taxon>
        <taxon>Smallanthus</taxon>
    </lineage>
</organism>
<evidence type="ECO:0000313" key="2">
    <source>
        <dbReference type="Proteomes" id="UP001056120"/>
    </source>
</evidence>
<dbReference type="Proteomes" id="UP001056120">
    <property type="component" value="Linkage Group LG20"/>
</dbReference>
<gene>
    <name evidence="1" type="ORF">L1987_61365</name>
</gene>
<proteinExistence type="predicted"/>
<sequence length="99" mass="11120">MRSPNFASKNEEEELMSDATSKNQIIEISSDSELDEPEREDEPVKEAQLSFKKRKLNPQMLSMPPRRDTNETSSNNHSTADLAAIITQQLASVIPTMVT</sequence>
<comment type="caution">
    <text evidence="1">The sequence shown here is derived from an EMBL/GenBank/DDBJ whole genome shotgun (WGS) entry which is preliminary data.</text>
</comment>
<keyword evidence="2" id="KW-1185">Reference proteome</keyword>
<evidence type="ECO:0000313" key="1">
    <source>
        <dbReference type="EMBL" id="KAI3743654.1"/>
    </source>
</evidence>